<gene>
    <name evidence="1" type="ORF">A3G53_00740</name>
</gene>
<proteinExistence type="predicted"/>
<name>A0A1F6Y2V5_9BACT</name>
<protein>
    <submittedName>
        <fullName evidence="1">Uncharacterized protein</fullName>
    </submittedName>
</protein>
<dbReference type="Gene3D" id="1.10.1220.10">
    <property type="entry name" value="Met repressor-like"/>
    <property type="match status" value="1"/>
</dbReference>
<organism evidence="1 2">
    <name type="scientific">Candidatus Nomurabacteria bacterium RIFCSPLOWO2_12_FULL_44_11</name>
    <dbReference type="NCBI Taxonomy" id="1801796"/>
    <lineage>
        <taxon>Bacteria</taxon>
        <taxon>Candidatus Nomuraibacteriota</taxon>
    </lineage>
</organism>
<dbReference type="Pfam" id="PF04221">
    <property type="entry name" value="RelB"/>
    <property type="match status" value="1"/>
</dbReference>
<dbReference type="AlphaFoldDB" id="A0A1F6Y2V5"/>
<dbReference type="GO" id="GO:0006355">
    <property type="term" value="P:regulation of DNA-templated transcription"/>
    <property type="evidence" value="ECO:0007669"/>
    <property type="project" value="InterPro"/>
</dbReference>
<dbReference type="InterPro" id="IPR007337">
    <property type="entry name" value="RelB/DinJ"/>
</dbReference>
<dbReference type="Proteomes" id="UP000178645">
    <property type="component" value="Unassembled WGS sequence"/>
</dbReference>
<dbReference type="InterPro" id="IPR013321">
    <property type="entry name" value="Arc_rbn_hlx_hlx"/>
</dbReference>
<evidence type="ECO:0000313" key="2">
    <source>
        <dbReference type="Proteomes" id="UP000178645"/>
    </source>
</evidence>
<comment type="caution">
    <text evidence="1">The sequence shown here is derived from an EMBL/GenBank/DDBJ whole genome shotgun (WGS) entry which is preliminary data.</text>
</comment>
<dbReference type="EMBL" id="MFVU01000036">
    <property type="protein sequence ID" value="OGJ00713.1"/>
    <property type="molecule type" value="Genomic_DNA"/>
</dbReference>
<evidence type="ECO:0000313" key="1">
    <source>
        <dbReference type="EMBL" id="OGJ00713.1"/>
    </source>
</evidence>
<sequence length="89" mass="9770">MKTSAISVKIDPKVKHAAQKVANELGFSLSDVVNASLKNLVRSKTISYSLLEPSPLLKRAIKASQREQERGELFGPFGNVKDLMKSLES</sequence>
<accession>A0A1F6Y2V5</accession>
<reference evidence="1 2" key="1">
    <citation type="journal article" date="2016" name="Nat. Commun.">
        <title>Thousands of microbial genomes shed light on interconnected biogeochemical processes in an aquifer system.</title>
        <authorList>
            <person name="Anantharaman K."/>
            <person name="Brown C.T."/>
            <person name="Hug L.A."/>
            <person name="Sharon I."/>
            <person name="Castelle C.J."/>
            <person name="Probst A.J."/>
            <person name="Thomas B.C."/>
            <person name="Singh A."/>
            <person name="Wilkins M.J."/>
            <person name="Karaoz U."/>
            <person name="Brodie E.L."/>
            <person name="Williams K.H."/>
            <person name="Hubbard S.S."/>
            <person name="Banfield J.F."/>
        </authorList>
    </citation>
    <scope>NUCLEOTIDE SEQUENCE [LARGE SCALE GENOMIC DNA]</scope>
</reference>